<dbReference type="STRING" id="329046.A0A1Y2C7X6"/>
<feature type="domain" description="Rad21/Rec8-like protein N-terminal" evidence="4">
    <location>
        <begin position="12"/>
        <end position="107"/>
    </location>
</feature>
<feature type="compositionally biased region" description="Basic residues" evidence="3">
    <location>
        <begin position="312"/>
        <end position="321"/>
    </location>
</feature>
<dbReference type="OrthoDB" id="10071381at2759"/>
<dbReference type="InterPro" id="IPR039781">
    <property type="entry name" value="Rad21/Rec8-like"/>
</dbReference>
<feature type="region of interest" description="Disordered" evidence="3">
    <location>
        <begin position="311"/>
        <end position="334"/>
    </location>
</feature>
<dbReference type="Pfam" id="PF04825">
    <property type="entry name" value="Rad21_Rec8_N"/>
    <property type="match status" value="1"/>
</dbReference>
<dbReference type="PANTHER" id="PTHR12585">
    <property type="entry name" value="SCC1 / RAD21 FAMILY MEMBER"/>
    <property type="match status" value="1"/>
</dbReference>
<reference evidence="5 6" key="1">
    <citation type="submission" date="2016-07" db="EMBL/GenBank/DDBJ databases">
        <title>Pervasive Adenine N6-methylation of Active Genes in Fungi.</title>
        <authorList>
            <consortium name="DOE Joint Genome Institute"/>
            <person name="Mondo S.J."/>
            <person name="Dannebaum R.O."/>
            <person name="Kuo R.C."/>
            <person name="Labutti K."/>
            <person name="Haridas S."/>
            <person name="Kuo A."/>
            <person name="Salamov A."/>
            <person name="Ahrendt S.R."/>
            <person name="Lipzen A."/>
            <person name="Sullivan W."/>
            <person name="Andreopoulos W.B."/>
            <person name="Clum A."/>
            <person name="Lindquist E."/>
            <person name="Daum C."/>
            <person name="Ramamoorthy G.K."/>
            <person name="Gryganskyi A."/>
            <person name="Culley D."/>
            <person name="Magnuson J.K."/>
            <person name="James T.Y."/>
            <person name="O'Malley M.A."/>
            <person name="Stajich J.E."/>
            <person name="Spatafora J.W."/>
            <person name="Visel A."/>
            <person name="Grigoriev I.V."/>
        </authorList>
    </citation>
    <scope>NUCLEOTIDE SEQUENCE [LARGE SCALE GENOMIC DNA]</scope>
    <source>
        <strain evidence="5 6">JEL800</strain>
    </source>
</reference>
<keyword evidence="2" id="KW-0539">Nucleus</keyword>
<comment type="subcellular location">
    <subcellularLocation>
        <location evidence="1">Nucleus</location>
    </subcellularLocation>
</comment>
<dbReference type="GO" id="GO:0008278">
    <property type="term" value="C:cohesin complex"/>
    <property type="evidence" value="ECO:0007669"/>
    <property type="project" value="InterPro"/>
</dbReference>
<accession>A0A1Y2C7X6</accession>
<sequence length="738" mass="79838">MFNNLVFDTRTDSTNMQVVWVAGTLTSNSSATATARAFRRLSKKELSSVSLKRVCAFLAAPPEPMALRLSSNLMYGASRVLNSQMSFLWNDANNVFVRLKKVFSDASTGASITMLTVEATSASITLHILNEDDIPTDETYMDRSSRKERDMGWFQQLSQLLPASQQDASVSSGSNNNIPTAMDNNDSLSAESPFTIATLPLPNRNNRTSNANISITSSAHSIDLGVLASNSNSAGGGGSGLFDFGGGFGGDEEQDILLNHQQQPEGFSENEFVLMDPNQQADLEMNFFEYDAIPEFPVDNTSIKNAEDIDKTRKKKKKRNRVGLDCDDDDGSIDDQEKGVHQNAFYFNVAGDEMGAVKRRRPEGGFLSPEGRDAPSVATSQLDSEGKKKRKRAKKNLVDAKTMLENKNMGIAMRDKINEEMDLFERNKERKALETKMISHVHSSYNRFSFSYGTVLQQFFKHQKHWDFSKTSTTAHASSAIIKQKTKRRKTVGLKNQNVPRLNPMPADENNNQQDGVDHEFGAFPDDVGREFPDMDDMSHSRSMEVAVAANSSLESGGGGGIDGGGESSVASRISMPWSSAAALNRRQRVVGGSVGSSLLGSDGHLSLLEEEGLVKGGAGSARSSIGGGAARGSGSASFGGSGGGGDGWSLGDSDLLLNSLNESNQSSLAFKDTADTIHGGEDSDGFLQYAKDHAERKGESHGFLIYIHIPSPFVSSIASFQFSELSFAPDFPSLSSL</sequence>
<evidence type="ECO:0000256" key="2">
    <source>
        <dbReference type="ARBA" id="ARBA00023242"/>
    </source>
</evidence>
<feature type="region of interest" description="Disordered" evidence="3">
    <location>
        <begin position="361"/>
        <end position="395"/>
    </location>
</feature>
<dbReference type="AlphaFoldDB" id="A0A1Y2C7X6"/>
<name>A0A1Y2C7X6_9FUNG</name>
<evidence type="ECO:0000256" key="3">
    <source>
        <dbReference type="SAM" id="MobiDB-lite"/>
    </source>
</evidence>
<organism evidence="5 6">
    <name type="scientific">Rhizoclosmatium globosum</name>
    <dbReference type="NCBI Taxonomy" id="329046"/>
    <lineage>
        <taxon>Eukaryota</taxon>
        <taxon>Fungi</taxon>
        <taxon>Fungi incertae sedis</taxon>
        <taxon>Chytridiomycota</taxon>
        <taxon>Chytridiomycota incertae sedis</taxon>
        <taxon>Chytridiomycetes</taxon>
        <taxon>Chytridiales</taxon>
        <taxon>Chytriomycetaceae</taxon>
        <taxon>Rhizoclosmatium</taxon>
    </lineage>
</organism>
<proteinExistence type="predicted"/>
<evidence type="ECO:0000256" key="1">
    <source>
        <dbReference type="ARBA" id="ARBA00004123"/>
    </source>
</evidence>
<dbReference type="PANTHER" id="PTHR12585:SF51">
    <property type="entry name" value="MEIOTIC RECOMBINATION PROTEIN REC8"/>
    <property type="match status" value="1"/>
</dbReference>
<dbReference type="GO" id="GO:1990414">
    <property type="term" value="P:replication-born double-strand break repair via sister chromatid exchange"/>
    <property type="evidence" value="ECO:0007669"/>
    <property type="project" value="TreeGrafter"/>
</dbReference>
<comment type="caution">
    <text evidence="5">The sequence shown here is derived from an EMBL/GenBank/DDBJ whole genome shotgun (WGS) entry which is preliminary data.</text>
</comment>
<evidence type="ECO:0000313" key="6">
    <source>
        <dbReference type="Proteomes" id="UP000193642"/>
    </source>
</evidence>
<dbReference type="Proteomes" id="UP000193642">
    <property type="component" value="Unassembled WGS sequence"/>
</dbReference>
<dbReference type="GO" id="GO:0003682">
    <property type="term" value="F:chromatin binding"/>
    <property type="evidence" value="ECO:0007669"/>
    <property type="project" value="TreeGrafter"/>
</dbReference>
<dbReference type="EMBL" id="MCGO01000026">
    <property type="protein sequence ID" value="ORY43046.1"/>
    <property type="molecule type" value="Genomic_DNA"/>
</dbReference>
<feature type="region of interest" description="Disordered" evidence="3">
    <location>
        <begin position="619"/>
        <end position="643"/>
    </location>
</feature>
<evidence type="ECO:0000259" key="4">
    <source>
        <dbReference type="Pfam" id="PF04825"/>
    </source>
</evidence>
<keyword evidence="6" id="KW-1185">Reference proteome</keyword>
<evidence type="ECO:0000313" key="5">
    <source>
        <dbReference type="EMBL" id="ORY43046.1"/>
    </source>
</evidence>
<dbReference type="GO" id="GO:0005634">
    <property type="term" value="C:nucleus"/>
    <property type="evidence" value="ECO:0007669"/>
    <property type="project" value="UniProtKB-SubCell"/>
</dbReference>
<protein>
    <recommendedName>
        <fullName evidence="4">Rad21/Rec8-like protein N-terminal domain-containing protein</fullName>
    </recommendedName>
</protein>
<feature type="compositionally biased region" description="Acidic residues" evidence="3">
    <location>
        <begin position="325"/>
        <end position="334"/>
    </location>
</feature>
<dbReference type="InterPro" id="IPR006910">
    <property type="entry name" value="Rad21_Rec8_N"/>
</dbReference>
<dbReference type="GO" id="GO:0007062">
    <property type="term" value="P:sister chromatid cohesion"/>
    <property type="evidence" value="ECO:0007669"/>
    <property type="project" value="InterPro"/>
</dbReference>
<gene>
    <name evidence="5" type="ORF">BCR33DRAFT_717778</name>
</gene>